<dbReference type="FunFam" id="1.10.10.10:FF:000001">
    <property type="entry name" value="LysR family transcriptional regulator"/>
    <property type="match status" value="1"/>
</dbReference>
<keyword evidence="3" id="KW-0238">DNA-binding</keyword>
<reference evidence="6 7" key="1">
    <citation type="submission" date="2020-03" db="EMBL/GenBank/DDBJ databases">
        <authorList>
            <person name="Lai Q."/>
        </authorList>
    </citation>
    <scope>NUCLEOTIDE SEQUENCE [LARGE SCALE GENOMIC DNA]</scope>
    <source>
        <strain evidence="6 7">CCUG 25036</strain>
    </source>
</reference>
<evidence type="ECO:0000313" key="6">
    <source>
        <dbReference type="EMBL" id="NII06921.1"/>
    </source>
</evidence>
<gene>
    <name evidence="6" type="ORF">HBF25_11030</name>
</gene>
<dbReference type="CDD" id="cd08422">
    <property type="entry name" value="PBP2_CrgA_like"/>
    <property type="match status" value="1"/>
</dbReference>
<dbReference type="Gene3D" id="3.40.190.290">
    <property type="match status" value="1"/>
</dbReference>
<dbReference type="InterPro" id="IPR005119">
    <property type="entry name" value="LysR_subst-bd"/>
</dbReference>
<keyword evidence="7" id="KW-1185">Reference proteome</keyword>
<dbReference type="PROSITE" id="PS50931">
    <property type="entry name" value="HTH_LYSR"/>
    <property type="match status" value="1"/>
</dbReference>
<keyword evidence="2" id="KW-0805">Transcription regulation</keyword>
<dbReference type="Proteomes" id="UP000490980">
    <property type="component" value="Unassembled WGS sequence"/>
</dbReference>
<dbReference type="InterPro" id="IPR000847">
    <property type="entry name" value="LysR_HTH_N"/>
</dbReference>
<dbReference type="GO" id="GO:0003700">
    <property type="term" value="F:DNA-binding transcription factor activity"/>
    <property type="evidence" value="ECO:0007669"/>
    <property type="project" value="InterPro"/>
</dbReference>
<dbReference type="EMBL" id="JAARLZ010000005">
    <property type="protein sequence ID" value="NII06921.1"/>
    <property type="molecule type" value="Genomic_DNA"/>
</dbReference>
<dbReference type="GO" id="GO:0003677">
    <property type="term" value="F:DNA binding"/>
    <property type="evidence" value="ECO:0007669"/>
    <property type="project" value="UniProtKB-KW"/>
</dbReference>
<dbReference type="InterPro" id="IPR036388">
    <property type="entry name" value="WH-like_DNA-bd_sf"/>
</dbReference>
<dbReference type="AlphaFoldDB" id="A0A7X5ZIN5"/>
<dbReference type="PANTHER" id="PTHR30537">
    <property type="entry name" value="HTH-TYPE TRANSCRIPTIONAL REGULATOR"/>
    <property type="match status" value="1"/>
</dbReference>
<dbReference type="Gene3D" id="1.10.10.10">
    <property type="entry name" value="Winged helix-like DNA-binding domain superfamily/Winged helix DNA-binding domain"/>
    <property type="match status" value="1"/>
</dbReference>
<dbReference type="SUPFAM" id="SSF53850">
    <property type="entry name" value="Periplasmic binding protein-like II"/>
    <property type="match status" value="1"/>
</dbReference>
<evidence type="ECO:0000256" key="1">
    <source>
        <dbReference type="ARBA" id="ARBA00009437"/>
    </source>
</evidence>
<dbReference type="PANTHER" id="PTHR30537:SF5">
    <property type="entry name" value="HTH-TYPE TRANSCRIPTIONAL ACTIVATOR TTDR-RELATED"/>
    <property type="match status" value="1"/>
</dbReference>
<accession>A0A7X5ZIN5</accession>
<evidence type="ECO:0000256" key="3">
    <source>
        <dbReference type="ARBA" id="ARBA00023125"/>
    </source>
</evidence>
<comment type="similarity">
    <text evidence="1">Belongs to the LysR transcriptional regulatory family.</text>
</comment>
<organism evidence="6 7">
    <name type="scientific">Luteibacter anthropi</name>
    <dbReference type="NCBI Taxonomy" id="564369"/>
    <lineage>
        <taxon>Bacteria</taxon>
        <taxon>Pseudomonadati</taxon>
        <taxon>Pseudomonadota</taxon>
        <taxon>Gammaproteobacteria</taxon>
        <taxon>Lysobacterales</taxon>
        <taxon>Rhodanobacteraceae</taxon>
        <taxon>Luteibacter</taxon>
    </lineage>
</organism>
<dbReference type="SUPFAM" id="SSF46785">
    <property type="entry name" value="Winged helix' DNA-binding domain"/>
    <property type="match status" value="1"/>
</dbReference>
<evidence type="ECO:0000313" key="7">
    <source>
        <dbReference type="Proteomes" id="UP000490980"/>
    </source>
</evidence>
<keyword evidence="4" id="KW-0804">Transcription</keyword>
<evidence type="ECO:0000256" key="2">
    <source>
        <dbReference type="ARBA" id="ARBA00023015"/>
    </source>
</evidence>
<evidence type="ECO:0000259" key="5">
    <source>
        <dbReference type="PROSITE" id="PS50931"/>
    </source>
</evidence>
<name>A0A7X5ZIN5_9GAMM</name>
<dbReference type="Pfam" id="PF03466">
    <property type="entry name" value="LysR_substrate"/>
    <property type="match status" value="1"/>
</dbReference>
<protein>
    <submittedName>
        <fullName evidence="6">LysR family transcriptional regulator</fullName>
    </submittedName>
</protein>
<evidence type="ECO:0000256" key="4">
    <source>
        <dbReference type="ARBA" id="ARBA00023163"/>
    </source>
</evidence>
<feature type="domain" description="HTH lysR-type" evidence="5">
    <location>
        <begin position="13"/>
        <end position="63"/>
    </location>
</feature>
<dbReference type="RefSeq" id="WP_166948332.1">
    <property type="nucleotide sequence ID" value="NZ_JAARLZ010000005.1"/>
</dbReference>
<sequence length="299" mass="32587">MTLDGRLLTGVSVLAAIVETGGFGRAGELLGITTSGVSRSLSRLEARVGVRLLDRTTRSVSLTEEGRRFYERVKPSMESIEEAASTATASAAVVQGRLRVNMDPLVMRLLANGRIGSILDAHPGLSLELLSREQIGDMVGEGVDVAVRFGEPVGVSLIARKIADLKLITVASPEYLKRTGRPSHPDKLQLHDCIYLRDPITSRPFSWEFHGKGGALTVKTRSRLCVSDASTMLSECLAGTGVAQVFSVVVRDMVQRGDLVELFPDWGEETFPLYALYPSRKNLPMKVRAFVDFIVDTVK</sequence>
<dbReference type="InterPro" id="IPR058163">
    <property type="entry name" value="LysR-type_TF_proteobact-type"/>
</dbReference>
<proteinExistence type="inferred from homology"/>
<comment type="caution">
    <text evidence="6">The sequence shown here is derived from an EMBL/GenBank/DDBJ whole genome shotgun (WGS) entry which is preliminary data.</text>
</comment>
<dbReference type="InterPro" id="IPR036390">
    <property type="entry name" value="WH_DNA-bd_sf"/>
</dbReference>
<dbReference type="Pfam" id="PF00126">
    <property type="entry name" value="HTH_1"/>
    <property type="match status" value="1"/>
</dbReference>